<gene>
    <name evidence="1" type="ORF">METZ01_LOCUS383061</name>
</gene>
<evidence type="ECO:0000313" key="1">
    <source>
        <dbReference type="EMBL" id="SVD30207.1"/>
    </source>
</evidence>
<feature type="non-terminal residue" evidence="1">
    <location>
        <position position="112"/>
    </location>
</feature>
<sequence length="112" mass="12813">MTVLVKLLAYLYLSRLLSAGKQRIQELSVRIAHSNLCILITVSLVFLAPAVQSFSHTQTEPISLDNQDMEWLEIVEDLATYEWNVDVLNNTNQPIRLRIIFDLLDDDDSPIN</sequence>
<proteinExistence type="predicted"/>
<accession>A0A382U8B0</accession>
<dbReference type="AlphaFoldDB" id="A0A382U8B0"/>
<reference evidence="1" key="1">
    <citation type="submission" date="2018-05" db="EMBL/GenBank/DDBJ databases">
        <authorList>
            <person name="Lanie J.A."/>
            <person name="Ng W.-L."/>
            <person name="Kazmierczak K.M."/>
            <person name="Andrzejewski T.M."/>
            <person name="Davidsen T.M."/>
            <person name="Wayne K.J."/>
            <person name="Tettelin H."/>
            <person name="Glass J.I."/>
            <person name="Rusch D."/>
            <person name="Podicherti R."/>
            <person name="Tsui H.-C.T."/>
            <person name="Winkler M.E."/>
        </authorList>
    </citation>
    <scope>NUCLEOTIDE SEQUENCE</scope>
</reference>
<dbReference type="EMBL" id="UINC01142084">
    <property type="protein sequence ID" value="SVD30207.1"/>
    <property type="molecule type" value="Genomic_DNA"/>
</dbReference>
<protein>
    <submittedName>
        <fullName evidence="1">Uncharacterized protein</fullName>
    </submittedName>
</protein>
<organism evidence="1">
    <name type="scientific">marine metagenome</name>
    <dbReference type="NCBI Taxonomy" id="408172"/>
    <lineage>
        <taxon>unclassified sequences</taxon>
        <taxon>metagenomes</taxon>
        <taxon>ecological metagenomes</taxon>
    </lineage>
</organism>
<name>A0A382U8B0_9ZZZZ</name>